<sequence>IILSHVVILRRNRKNQLFHFGDDRLFCIRAFFSVMTFGQTTAIG</sequence>
<reference evidence="1" key="1">
    <citation type="submission" date="2014-05" db="EMBL/GenBank/DDBJ databases">
        <title>The transcriptome of the halophilic microalga Tetraselmis sp. GSL018 isolated from the Great Salt Lake, Utah.</title>
        <authorList>
            <person name="Jinkerson R.E."/>
            <person name="D'Adamo S."/>
            <person name="Posewitz M.C."/>
        </authorList>
    </citation>
    <scope>NUCLEOTIDE SEQUENCE</scope>
    <source>
        <strain evidence="1">GSL018</strain>
    </source>
</reference>
<organism evidence="1">
    <name type="scientific">Tetraselmis sp. GSL018</name>
    <dbReference type="NCBI Taxonomy" id="582737"/>
    <lineage>
        <taxon>Eukaryota</taxon>
        <taxon>Viridiplantae</taxon>
        <taxon>Chlorophyta</taxon>
        <taxon>core chlorophytes</taxon>
        <taxon>Chlorodendrophyceae</taxon>
        <taxon>Chlorodendrales</taxon>
        <taxon>Chlorodendraceae</taxon>
        <taxon>Tetraselmis</taxon>
    </lineage>
</organism>
<feature type="non-terminal residue" evidence="1">
    <location>
        <position position="1"/>
    </location>
</feature>
<evidence type="ECO:0000313" key="1">
    <source>
        <dbReference type="EMBL" id="JAC76706.1"/>
    </source>
</evidence>
<dbReference type="EMBL" id="GBEZ01008856">
    <property type="protein sequence ID" value="JAC76706.1"/>
    <property type="molecule type" value="Transcribed_RNA"/>
</dbReference>
<dbReference type="AlphaFoldDB" id="A0A061S1P1"/>
<name>A0A061S1P1_9CHLO</name>
<proteinExistence type="predicted"/>
<accession>A0A061S1P1</accession>
<gene>
    <name evidence="1" type="ORF">TSPGSL018_19476</name>
</gene>
<protein>
    <submittedName>
        <fullName evidence="1">Uncharacterized protein</fullName>
    </submittedName>
</protein>